<dbReference type="InterPro" id="IPR011074">
    <property type="entry name" value="CRAL/TRIO_N_dom"/>
</dbReference>
<gene>
    <name evidence="19" type="ORF">FA13DRAFT_1627472</name>
</gene>
<evidence type="ECO:0000256" key="15">
    <source>
        <dbReference type="ARBA" id="ARBA00024180"/>
    </source>
</evidence>
<dbReference type="GO" id="GO:0032541">
    <property type="term" value="C:cortical endoplasmic reticulum"/>
    <property type="evidence" value="ECO:0007669"/>
    <property type="project" value="TreeGrafter"/>
</dbReference>
<name>A0A4Y7TGX4_COPMI</name>
<keyword evidence="7" id="KW-0349">Heme</keyword>
<dbReference type="Pfam" id="PF03765">
    <property type="entry name" value="CRAL_TRIO_N"/>
    <property type="match status" value="1"/>
</dbReference>
<dbReference type="GO" id="GO:0005789">
    <property type="term" value="C:endoplasmic reticulum membrane"/>
    <property type="evidence" value="ECO:0007669"/>
    <property type="project" value="UniProtKB-SubCell"/>
</dbReference>
<dbReference type="GO" id="GO:0008526">
    <property type="term" value="F:phosphatidylinositol transfer activity"/>
    <property type="evidence" value="ECO:0007669"/>
    <property type="project" value="UniProtKB-UniRule"/>
</dbReference>
<evidence type="ECO:0000256" key="17">
    <source>
        <dbReference type="SAM" id="MobiDB-lite"/>
    </source>
</evidence>
<dbReference type="GO" id="GO:0017157">
    <property type="term" value="P:regulation of exocytosis"/>
    <property type="evidence" value="ECO:0007669"/>
    <property type="project" value="TreeGrafter"/>
</dbReference>
<evidence type="ECO:0000256" key="10">
    <source>
        <dbReference type="ARBA" id="ARBA00022848"/>
    </source>
</evidence>
<evidence type="ECO:0000256" key="14">
    <source>
        <dbReference type="ARBA" id="ARBA00024146"/>
    </source>
</evidence>
<dbReference type="STRING" id="71717.A0A4Y7TGX4"/>
<protein>
    <recommendedName>
        <fullName evidence="4 16">Phosphatidylinositol transfer protein SFH5</fullName>
        <shortName evidence="16">PITP SFH5</shortName>
    </recommendedName>
</protein>
<dbReference type="PANTHER" id="PTHR47669:SF1">
    <property type="entry name" value="PHOSPHATIDYLINOSITOL TRANSFER PROTEIN SFH5"/>
    <property type="match status" value="1"/>
</dbReference>
<dbReference type="PANTHER" id="PTHR47669">
    <property type="entry name" value="PHOSPHATIDYLINOSITOL TRANSFER PROTEIN SFH5"/>
    <property type="match status" value="1"/>
</dbReference>
<evidence type="ECO:0000313" key="20">
    <source>
        <dbReference type="Proteomes" id="UP000298030"/>
    </source>
</evidence>
<evidence type="ECO:0000256" key="1">
    <source>
        <dbReference type="ARBA" id="ARBA00001970"/>
    </source>
</evidence>
<keyword evidence="13 16" id="KW-0472">Membrane</keyword>
<accession>A0A4Y7TGX4</accession>
<dbReference type="SUPFAM" id="SSF52087">
    <property type="entry name" value="CRAL/TRIO domain"/>
    <property type="match status" value="1"/>
</dbReference>
<evidence type="ECO:0000256" key="16">
    <source>
        <dbReference type="RuleBase" id="RU367059"/>
    </source>
</evidence>
<evidence type="ECO:0000256" key="12">
    <source>
        <dbReference type="ARBA" id="ARBA00023055"/>
    </source>
</evidence>
<dbReference type="Proteomes" id="UP000298030">
    <property type="component" value="Unassembled WGS sequence"/>
</dbReference>
<evidence type="ECO:0000256" key="9">
    <source>
        <dbReference type="ARBA" id="ARBA00022824"/>
    </source>
</evidence>
<dbReference type="Gene3D" id="3.40.525.10">
    <property type="entry name" value="CRAL-TRIO lipid binding domain"/>
    <property type="match status" value="1"/>
</dbReference>
<dbReference type="SMART" id="SM00516">
    <property type="entry name" value="SEC14"/>
    <property type="match status" value="1"/>
</dbReference>
<dbReference type="InterPro" id="IPR036273">
    <property type="entry name" value="CRAL/TRIO_N_dom_sf"/>
</dbReference>
<dbReference type="InterPro" id="IPR036865">
    <property type="entry name" value="CRAL-TRIO_dom_sf"/>
</dbReference>
<dbReference type="AlphaFoldDB" id="A0A4Y7TGX4"/>
<evidence type="ECO:0000256" key="11">
    <source>
        <dbReference type="ARBA" id="ARBA00023004"/>
    </source>
</evidence>
<evidence type="ECO:0000313" key="19">
    <source>
        <dbReference type="EMBL" id="TEB33224.1"/>
    </source>
</evidence>
<comment type="function">
    <text evidence="15">Non-classical phosphatidylinositol (PtdIns) transfer protein (PITP), which exhibits PtdIns-binding/transfer activity in the absence of detectable PtdCho-binding/transfer activity. Regulates PtdIns(4,5)P2 homeostasis at the plasma membrane. Heme-binding protein that may play a role in organic oxidant-induced stress responses.</text>
</comment>
<dbReference type="OrthoDB" id="75724at2759"/>
<keyword evidence="12 16" id="KW-0445">Lipid transport</keyword>
<feature type="region of interest" description="Disordered" evidence="17">
    <location>
        <begin position="1"/>
        <end position="61"/>
    </location>
</feature>
<dbReference type="GO" id="GO:0046872">
    <property type="term" value="F:metal ion binding"/>
    <property type="evidence" value="ECO:0007669"/>
    <property type="project" value="UniProtKB-KW"/>
</dbReference>
<reference evidence="19 20" key="1">
    <citation type="journal article" date="2019" name="Nat. Ecol. Evol.">
        <title>Megaphylogeny resolves global patterns of mushroom evolution.</title>
        <authorList>
            <person name="Varga T."/>
            <person name="Krizsan K."/>
            <person name="Foldi C."/>
            <person name="Dima B."/>
            <person name="Sanchez-Garcia M."/>
            <person name="Sanchez-Ramirez S."/>
            <person name="Szollosi G.J."/>
            <person name="Szarkandi J.G."/>
            <person name="Papp V."/>
            <person name="Albert L."/>
            <person name="Andreopoulos W."/>
            <person name="Angelini C."/>
            <person name="Antonin V."/>
            <person name="Barry K.W."/>
            <person name="Bougher N.L."/>
            <person name="Buchanan P."/>
            <person name="Buyck B."/>
            <person name="Bense V."/>
            <person name="Catcheside P."/>
            <person name="Chovatia M."/>
            <person name="Cooper J."/>
            <person name="Damon W."/>
            <person name="Desjardin D."/>
            <person name="Finy P."/>
            <person name="Geml J."/>
            <person name="Haridas S."/>
            <person name="Hughes K."/>
            <person name="Justo A."/>
            <person name="Karasinski D."/>
            <person name="Kautmanova I."/>
            <person name="Kiss B."/>
            <person name="Kocsube S."/>
            <person name="Kotiranta H."/>
            <person name="LaButti K.M."/>
            <person name="Lechner B.E."/>
            <person name="Liimatainen K."/>
            <person name="Lipzen A."/>
            <person name="Lukacs Z."/>
            <person name="Mihaltcheva S."/>
            <person name="Morgado L.N."/>
            <person name="Niskanen T."/>
            <person name="Noordeloos M.E."/>
            <person name="Ohm R.A."/>
            <person name="Ortiz-Santana B."/>
            <person name="Ovrebo C."/>
            <person name="Racz N."/>
            <person name="Riley R."/>
            <person name="Savchenko A."/>
            <person name="Shiryaev A."/>
            <person name="Soop K."/>
            <person name="Spirin V."/>
            <person name="Szebenyi C."/>
            <person name="Tomsovsky M."/>
            <person name="Tulloss R.E."/>
            <person name="Uehling J."/>
            <person name="Grigoriev I.V."/>
            <person name="Vagvolgyi C."/>
            <person name="Papp T."/>
            <person name="Martin F.M."/>
            <person name="Miettinen O."/>
            <person name="Hibbett D.S."/>
            <person name="Nagy L.G."/>
        </authorList>
    </citation>
    <scope>NUCLEOTIDE SEQUENCE [LARGE SCALE GENOMIC DNA]</scope>
    <source>
        <strain evidence="19 20">FP101781</strain>
    </source>
</reference>
<dbReference type="CDD" id="cd00170">
    <property type="entry name" value="SEC14"/>
    <property type="match status" value="1"/>
</dbReference>
<comment type="similarity">
    <text evidence="3 16">Belongs to the SFH5 family.</text>
</comment>
<evidence type="ECO:0000259" key="18">
    <source>
        <dbReference type="PROSITE" id="PS50191"/>
    </source>
</evidence>
<evidence type="ECO:0000256" key="7">
    <source>
        <dbReference type="ARBA" id="ARBA00022617"/>
    </source>
</evidence>
<proteinExistence type="inferred from homology"/>
<evidence type="ECO:0000256" key="3">
    <source>
        <dbReference type="ARBA" id="ARBA00006667"/>
    </source>
</evidence>
<keyword evidence="8" id="KW-0479">Metal-binding</keyword>
<organism evidence="19 20">
    <name type="scientific">Coprinellus micaceus</name>
    <name type="common">Glistening ink-cap mushroom</name>
    <name type="synonym">Coprinus micaceus</name>
    <dbReference type="NCBI Taxonomy" id="71717"/>
    <lineage>
        <taxon>Eukaryota</taxon>
        <taxon>Fungi</taxon>
        <taxon>Dikarya</taxon>
        <taxon>Basidiomycota</taxon>
        <taxon>Agaricomycotina</taxon>
        <taxon>Agaricomycetes</taxon>
        <taxon>Agaricomycetidae</taxon>
        <taxon>Agaricales</taxon>
        <taxon>Agaricineae</taxon>
        <taxon>Psathyrellaceae</taxon>
        <taxon>Coprinellus</taxon>
    </lineage>
</organism>
<dbReference type="InterPro" id="IPR001251">
    <property type="entry name" value="CRAL-TRIO_dom"/>
</dbReference>
<keyword evidence="6 16" id="KW-0963">Cytoplasm</keyword>
<comment type="subcellular location">
    <subcellularLocation>
        <location evidence="16">Cytoplasm</location>
    </subcellularLocation>
    <subcellularLocation>
        <location evidence="2 16">Endoplasmic reticulum membrane</location>
        <topology evidence="2 16">Peripheral membrane protein</topology>
    </subcellularLocation>
    <subcellularLocation>
        <location evidence="16">Microsome membrane</location>
        <topology evidence="16">Peripheral membrane protein</topology>
    </subcellularLocation>
</comment>
<keyword evidence="10 16" id="KW-0492">Microsome</keyword>
<evidence type="ECO:0000256" key="2">
    <source>
        <dbReference type="ARBA" id="ARBA00004406"/>
    </source>
</evidence>
<comment type="caution">
    <text evidence="19">The sequence shown here is derived from an EMBL/GenBank/DDBJ whole genome shotgun (WGS) entry which is preliminary data.</text>
</comment>
<keyword evidence="5 16" id="KW-0813">Transport</keyword>
<dbReference type="InterPro" id="IPR042938">
    <property type="entry name" value="Sfh5"/>
</dbReference>
<dbReference type="Pfam" id="PF00650">
    <property type="entry name" value="CRAL_TRIO"/>
    <property type="match status" value="1"/>
</dbReference>
<dbReference type="PROSITE" id="PS50191">
    <property type="entry name" value="CRAL_TRIO"/>
    <property type="match status" value="1"/>
</dbReference>
<dbReference type="EMBL" id="QPFP01000013">
    <property type="protein sequence ID" value="TEB33224.1"/>
    <property type="molecule type" value="Genomic_DNA"/>
</dbReference>
<dbReference type="GO" id="GO:0005886">
    <property type="term" value="C:plasma membrane"/>
    <property type="evidence" value="ECO:0007669"/>
    <property type="project" value="TreeGrafter"/>
</dbReference>
<dbReference type="GO" id="GO:0043001">
    <property type="term" value="P:Golgi to plasma membrane protein transport"/>
    <property type="evidence" value="ECO:0007669"/>
    <property type="project" value="TreeGrafter"/>
</dbReference>
<feature type="compositionally biased region" description="Low complexity" evidence="17">
    <location>
        <begin position="7"/>
        <end position="27"/>
    </location>
</feature>
<evidence type="ECO:0000256" key="13">
    <source>
        <dbReference type="ARBA" id="ARBA00023136"/>
    </source>
</evidence>
<evidence type="ECO:0000256" key="4">
    <source>
        <dbReference type="ARBA" id="ARBA00018320"/>
    </source>
</evidence>
<comment type="catalytic activity">
    <reaction evidence="14">
        <text>a 1,2-diacyl-sn-glycero-3-phospho-(1D-myo-inositol)(in) = a 1,2-diacyl-sn-glycero-3-phospho-(1D-myo-inositol)(out)</text>
        <dbReference type="Rhea" id="RHEA:38691"/>
        <dbReference type="ChEBI" id="CHEBI:57880"/>
    </reaction>
    <physiologicalReaction direction="left-to-right" evidence="14">
        <dbReference type="Rhea" id="RHEA:38692"/>
    </physiologicalReaction>
</comment>
<keyword evidence="20" id="KW-1185">Reference proteome</keyword>
<keyword evidence="9 16" id="KW-0256">Endoplasmic reticulum</keyword>
<sequence>MTNTSTAPAPAAPAAAAAEAKPEISAAPPSPTPGAPAALPAASEKKDGEEDKEPQNTLTGHFTEAEWKALKDFRTQLPDILAEAFPDKPEAKSTPFTIWGVVVDPTKPKSDARVSVILMKFLRARNLNATAAREMLVNTLRWRESFDIEAALKEEFPKDLFDNMGIIQGRDKGNRPVVYNIYGGNQDLKAVFSDVQRFIRWRVALQERSVALLDFTEVDQTLQIHDYAGVSLSSRDANSKAAASESTNIFGSHYPELLHKKFFINVPSWMTWIFWAFKTLIPSATFAKMAVIGSSTSSLQSALLPHIDAKELPKRYGGDAEAF</sequence>
<evidence type="ECO:0000256" key="5">
    <source>
        <dbReference type="ARBA" id="ARBA00022448"/>
    </source>
</evidence>
<dbReference type="GO" id="GO:0005829">
    <property type="term" value="C:cytosol"/>
    <property type="evidence" value="ECO:0007669"/>
    <property type="project" value="TreeGrafter"/>
</dbReference>
<feature type="domain" description="CRAL-TRIO" evidence="18">
    <location>
        <begin position="148"/>
        <end position="323"/>
    </location>
</feature>
<keyword evidence="11" id="KW-0408">Iron</keyword>
<evidence type="ECO:0000256" key="6">
    <source>
        <dbReference type="ARBA" id="ARBA00022490"/>
    </source>
</evidence>
<comment type="cofactor">
    <cofactor evidence="1">
        <name>heme b</name>
        <dbReference type="ChEBI" id="CHEBI:60344"/>
    </cofactor>
</comment>
<evidence type="ECO:0000256" key="8">
    <source>
        <dbReference type="ARBA" id="ARBA00022723"/>
    </source>
</evidence>
<dbReference type="SUPFAM" id="SSF46938">
    <property type="entry name" value="CRAL/TRIO N-terminal domain"/>
    <property type="match status" value="1"/>
</dbReference>